<dbReference type="KEGG" id="eaz:JHT90_04465"/>
<gene>
    <name evidence="1" type="ORF">JHT90_04465</name>
</gene>
<dbReference type="Gene3D" id="1.10.1660.10">
    <property type="match status" value="1"/>
</dbReference>
<reference evidence="1 2" key="1">
    <citation type="submission" date="2021-01" db="EMBL/GenBank/DDBJ databases">
        <title>Entomomonas sp. F2A isolated from a house cricket (Acheta domesticus).</title>
        <authorList>
            <person name="Spergser J."/>
            <person name="Busse H.-J."/>
        </authorList>
    </citation>
    <scope>NUCLEOTIDE SEQUENCE [LARGE SCALE GENOMIC DNA]</scope>
    <source>
        <strain evidence="1 2">F2A</strain>
    </source>
</reference>
<sequence>MVTVYVYNVRELCQAIHISEHSLVEIVEHGIVEPEGESISEWVFDTQALALVRKAVRLQRDLELDWSATALAISLLEQIDQLHTDNEYLKRRLKRLELTQIKLL</sequence>
<evidence type="ECO:0000313" key="2">
    <source>
        <dbReference type="Proteomes" id="UP000595278"/>
    </source>
</evidence>
<dbReference type="AlphaFoldDB" id="A0A974NHD5"/>
<dbReference type="RefSeq" id="WP_201094631.1">
    <property type="nucleotide sequence ID" value="NZ_CP067393.1"/>
</dbReference>
<dbReference type="Pfam" id="PF13591">
    <property type="entry name" value="MerR_2"/>
    <property type="match status" value="1"/>
</dbReference>
<proteinExistence type="predicted"/>
<accession>A0A974NHD5</accession>
<evidence type="ECO:0000313" key="1">
    <source>
        <dbReference type="EMBL" id="QQP86499.1"/>
    </source>
</evidence>
<dbReference type="EMBL" id="CP067393">
    <property type="protein sequence ID" value="QQP86499.1"/>
    <property type="molecule type" value="Genomic_DNA"/>
</dbReference>
<keyword evidence="2" id="KW-1185">Reference proteome</keyword>
<organism evidence="1 2">
    <name type="scientific">Entomomonas asaccharolytica</name>
    <dbReference type="NCBI Taxonomy" id="2785331"/>
    <lineage>
        <taxon>Bacteria</taxon>
        <taxon>Pseudomonadati</taxon>
        <taxon>Pseudomonadota</taxon>
        <taxon>Gammaproteobacteria</taxon>
        <taxon>Pseudomonadales</taxon>
        <taxon>Pseudomonadaceae</taxon>
        <taxon>Entomomonas</taxon>
    </lineage>
</organism>
<name>A0A974NHD5_9GAMM</name>
<dbReference type="Proteomes" id="UP000595278">
    <property type="component" value="Chromosome"/>
</dbReference>
<protein>
    <submittedName>
        <fullName evidence="1">Chaperone modulatory protein CbpM</fullName>
    </submittedName>
</protein>